<protein>
    <submittedName>
        <fullName evidence="1">Uncharacterized protein</fullName>
    </submittedName>
</protein>
<evidence type="ECO:0000313" key="2">
    <source>
        <dbReference type="Proteomes" id="UP000092377"/>
    </source>
</evidence>
<gene>
    <name evidence="1" type="ORF">AYY18_17385</name>
</gene>
<organism evidence="1 2">
    <name type="scientific">Morganella psychrotolerans</name>
    <dbReference type="NCBI Taxonomy" id="368603"/>
    <lineage>
        <taxon>Bacteria</taxon>
        <taxon>Pseudomonadati</taxon>
        <taxon>Pseudomonadota</taxon>
        <taxon>Gammaproteobacteria</taxon>
        <taxon>Enterobacterales</taxon>
        <taxon>Morganellaceae</taxon>
        <taxon>Morganella</taxon>
    </lineage>
</organism>
<name>A0A1B8HR79_9GAMM</name>
<dbReference type="EMBL" id="LZEY01000009">
    <property type="protein sequence ID" value="OBU12123.1"/>
    <property type="molecule type" value="Genomic_DNA"/>
</dbReference>
<dbReference type="AlphaFoldDB" id="A0A1B8HR79"/>
<proteinExistence type="predicted"/>
<evidence type="ECO:0000313" key="1">
    <source>
        <dbReference type="EMBL" id="OBU12123.1"/>
    </source>
</evidence>
<keyword evidence="2" id="KW-1185">Reference proteome</keyword>
<comment type="caution">
    <text evidence="1">The sequence shown here is derived from an EMBL/GenBank/DDBJ whole genome shotgun (WGS) entry which is preliminary data.</text>
</comment>
<reference evidence="2" key="1">
    <citation type="submission" date="2016-06" db="EMBL/GenBank/DDBJ databases">
        <authorList>
            <person name="Butler K."/>
        </authorList>
    </citation>
    <scope>NUCLEOTIDE SEQUENCE [LARGE SCALE GENOMIC DNA]</scope>
    <source>
        <strain evidence="2">GCSL-Mp20</strain>
    </source>
</reference>
<dbReference type="Proteomes" id="UP000092377">
    <property type="component" value="Unassembled WGS sequence"/>
</dbReference>
<accession>A0A1B8HR79</accession>
<sequence length="117" mass="14048">MRQCGDPHPGCNHLNQQQGVIHRFHLRRHTRRLQEAPPDIKALALYRVNQQRVTAQILRLNNQALRQRVLRCDHQFHFIIKQRRISQFAVVLLINIRGEHHIQLPFEQFRLRIKTDS</sequence>